<feature type="transmembrane region" description="Helical" evidence="2">
    <location>
        <begin position="52"/>
        <end position="71"/>
    </location>
</feature>
<evidence type="ECO:0000256" key="1">
    <source>
        <dbReference type="SAM" id="MobiDB-lite"/>
    </source>
</evidence>
<proteinExistence type="predicted"/>
<name>V6L193_STRRC</name>
<comment type="caution">
    <text evidence="3">The sequence shown here is derived from an EMBL/GenBank/DDBJ whole genome shotgun (WGS) entry which is preliminary data.</text>
</comment>
<dbReference type="HOGENOM" id="CLU_841786_0_0_11"/>
<evidence type="ECO:0000313" key="4">
    <source>
        <dbReference type="Proteomes" id="UP000017984"/>
    </source>
</evidence>
<gene>
    <name evidence="3" type="ORF">M878_08010</name>
</gene>
<evidence type="ECO:0000256" key="2">
    <source>
        <dbReference type="SAM" id="Phobius"/>
    </source>
</evidence>
<dbReference type="AlphaFoldDB" id="V6L193"/>
<accession>V6L193</accession>
<dbReference type="EMBL" id="AWQX01000064">
    <property type="protein sequence ID" value="EST35004.1"/>
    <property type="molecule type" value="Genomic_DNA"/>
</dbReference>
<protein>
    <recommendedName>
        <fullName evidence="5">DUF3592 domain-containing protein</fullName>
    </recommendedName>
</protein>
<reference evidence="3 4" key="1">
    <citation type="journal article" date="2014" name="Genome Announc.">
        <title>Draft Genome Sequence of Streptomyces roseochromogenes subsp. oscitans DS 12.976, Producer of the Aminocoumarin Antibiotic Clorobiocin.</title>
        <authorList>
            <person name="Ruckert C."/>
            <person name="Kalinowski J."/>
            <person name="Heide L."/>
            <person name="Apel A.K."/>
        </authorList>
    </citation>
    <scope>NUCLEOTIDE SEQUENCE [LARGE SCALE GENOMIC DNA]</scope>
    <source>
        <strain evidence="3 4">DS 12.976</strain>
    </source>
</reference>
<feature type="transmembrane region" description="Helical" evidence="2">
    <location>
        <begin position="77"/>
        <end position="93"/>
    </location>
</feature>
<evidence type="ECO:0008006" key="5">
    <source>
        <dbReference type="Google" id="ProtNLM"/>
    </source>
</evidence>
<sequence>MSEQDPAGPKDPGGAEDPGSAEEKLFRRLSEELDWSAGPEREVPLGLVARRWSFLLGFDLVVVAPGSLVAVTVGRRVAVGTWVAFTLLYVFWLRRRMPRSPGHKAAGILAGVGYAILILGAGDAAPRIYLDTWGKEGTATVVGQNTRRTRDGGKDYTCTVTLTNGDSRELQASSDTCECLEPLVEDQVPVVYEPGHVVLPVAGTKGQLGTAKGVLPCGIGLLLVVTGAAHAVGRTAAVRRERLRWTPTPSLDSDCFARRERLAGEGTRGSPYAPCSPYSPTTASASISIRNSGATSAVTWTAEDAGRRSSGMWAARAARMAGRWAVSVTK</sequence>
<keyword evidence="4" id="KW-1185">Reference proteome</keyword>
<feature type="region of interest" description="Disordered" evidence="1">
    <location>
        <begin position="1"/>
        <end position="21"/>
    </location>
</feature>
<dbReference type="Proteomes" id="UP000017984">
    <property type="component" value="Chromosome"/>
</dbReference>
<evidence type="ECO:0000313" key="3">
    <source>
        <dbReference type="EMBL" id="EST35004.1"/>
    </source>
</evidence>
<feature type="transmembrane region" description="Helical" evidence="2">
    <location>
        <begin position="105"/>
        <end position="122"/>
    </location>
</feature>
<keyword evidence="2" id="KW-1133">Transmembrane helix</keyword>
<keyword evidence="2" id="KW-0812">Transmembrane</keyword>
<keyword evidence="2" id="KW-0472">Membrane</keyword>
<organism evidence="3 4">
    <name type="scientific">Streptomyces roseochromogenus subsp. oscitans DS 12.976</name>
    <dbReference type="NCBI Taxonomy" id="1352936"/>
    <lineage>
        <taxon>Bacteria</taxon>
        <taxon>Bacillati</taxon>
        <taxon>Actinomycetota</taxon>
        <taxon>Actinomycetes</taxon>
        <taxon>Kitasatosporales</taxon>
        <taxon>Streptomycetaceae</taxon>
        <taxon>Streptomyces</taxon>
    </lineage>
</organism>